<dbReference type="EMBL" id="JAWQEG010000773">
    <property type="protein sequence ID" value="KAK3885729.1"/>
    <property type="molecule type" value="Genomic_DNA"/>
</dbReference>
<keyword evidence="1" id="KW-1133">Transmembrane helix</keyword>
<reference evidence="3" key="1">
    <citation type="submission" date="2023-10" db="EMBL/GenBank/DDBJ databases">
        <title>Genome assemblies of two species of porcelain crab, Petrolisthes cinctipes and Petrolisthes manimaculis (Anomura: Porcellanidae).</title>
        <authorList>
            <person name="Angst P."/>
        </authorList>
    </citation>
    <scope>NUCLEOTIDE SEQUENCE</scope>
    <source>
        <strain evidence="3">PB745_01</strain>
        <tissue evidence="3">Gill</tissue>
    </source>
</reference>
<feature type="signal peptide" evidence="2">
    <location>
        <begin position="1"/>
        <end position="25"/>
    </location>
</feature>
<evidence type="ECO:0000313" key="3">
    <source>
        <dbReference type="EMBL" id="KAK3885729.1"/>
    </source>
</evidence>
<protein>
    <submittedName>
        <fullName evidence="3">Uncharacterized protein</fullName>
    </submittedName>
</protein>
<name>A0AAE1KUU8_PETCI</name>
<proteinExistence type="predicted"/>
<dbReference type="AlphaFoldDB" id="A0AAE1KUU8"/>
<keyword evidence="1" id="KW-0812">Transmembrane</keyword>
<keyword evidence="4" id="KW-1185">Reference proteome</keyword>
<dbReference type="Proteomes" id="UP001286313">
    <property type="component" value="Unassembled WGS sequence"/>
</dbReference>
<evidence type="ECO:0000313" key="4">
    <source>
        <dbReference type="Proteomes" id="UP001286313"/>
    </source>
</evidence>
<organism evidence="3 4">
    <name type="scientific">Petrolisthes cinctipes</name>
    <name type="common">Flat porcelain crab</name>
    <dbReference type="NCBI Taxonomy" id="88211"/>
    <lineage>
        <taxon>Eukaryota</taxon>
        <taxon>Metazoa</taxon>
        <taxon>Ecdysozoa</taxon>
        <taxon>Arthropoda</taxon>
        <taxon>Crustacea</taxon>
        <taxon>Multicrustacea</taxon>
        <taxon>Malacostraca</taxon>
        <taxon>Eumalacostraca</taxon>
        <taxon>Eucarida</taxon>
        <taxon>Decapoda</taxon>
        <taxon>Pleocyemata</taxon>
        <taxon>Anomura</taxon>
        <taxon>Galatheoidea</taxon>
        <taxon>Porcellanidae</taxon>
        <taxon>Petrolisthes</taxon>
    </lineage>
</organism>
<feature type="transmembrane region" description="Helical" evidence="1">
    <location>
        <begin position="134"/>
        <end position="157"/>
    </location>
</feature>
<keyword evidence="2" id="KW-0732">Signal</keyword>
<feature type="chain" id="PRO_5042252254" evidence="2">
    <location>
        <begin position="26"/>
        <end position="261"/>
    </location>
</feature>
<evidence type="ECO:0000256" key="2">
    <source>
        <dbReference type="SAM" id="SignalP"/>
    </source>
</evidence>
<evidence type="ECO:0000256" key="1">
    <source>
        <dbReference type="SAM" id="Phobius"/>
    </source>
</evidence>
<sequence length="261" mass="28226">MRVSVAAAAVVAVLVAVMTTGGGGGGGGGVAAQLALGPGGLATPPINILAVLRLLRQVLGTTLPSTPTPTPTSKVESKCIDEDEEGQCLGWEEAEVEEAQTKQDGGEGDELGTFSDLVLSEKLGTTQLLMGNWILLYVAFIIVTSIIIIVISVPYIITGETYVSRSLNFQPYQDLISMEDTALILSWVLNETGGGEDCLKRLVCDLPQRSGRYLDYANSVLYFLPRSWLPSQYENQLQRLDQARIEGYSHQCHQFQCPVIY</sequence>
<comment type="caution">
    <text evidence="3">The sequence shown here is derived from an EMBL/GenBank/DDBJ whole genome shotgun (WGS) entry which is preliminary data.</text>
</comment>
<keyword evidence="1" id="KW-0472">Membrane</keyword>
<accession>A0AAE1KUU8</accession>
<gene>
    <name evidence="3" type="ORF">Pcinc_010067</name>
</gene>